<feature type="transmembrane region" description="Helical" evidence="1">
    <location>
        <begin position="291"/>
        <end position="312"/>
    </location>
</feature>
<organism evidence="2 3">
    <name type="scientific">Limnohabitans lacus</name>
    <dbReference type="NCBI Taxonomy" id="3045173"/>
    <lineage>
        <taxon>Bacteria</taxon>
        <taxon>Pseudomonadati</taxon>
        <taxon>Pseudomonadota</taxon>
        <taxon>Betaproteobacteria</taxon>
        <taxon>Burkholderiales</taxon>
        <taxon>Comamonadaceae</taxon>
        <taxon>Limnohabitans</taxon>
    </lineage>
</organism>
<reference evidence="2" key="1">
    <citation type="submission" date="2023-05" db="EMBL/GenBank/DDBJ databases">
        <title>Limnohabitans sp. strain HM2-2 Genome sequencing and assembly.</title>
        <authorList>
            <person name="Jung Y."/>
        </authorList>
    </citation>
    <scope>NUCLEOTIDE SEQUENCE</scope>
    <source>
        <strain evidence="2">HM2-2</strain>
    </source>
</reference>
<protein>
    <recommendedName>
        <fullName evidence="4">EpsG family protein</fullName>
    </recommendedName>
</protein>
<dbReference type="Proteomes" id="UP001431902">
    <property type="component" value="Unassembled WGS sequence"/>
</dbReference>
<accession>A0ABT6X3Q4</accession>
<keyword evidence="1" id="KW-1133">Transmembrane helix</keyword>
<evidence type="ECO:0000313" key="3">
    <source>
        <dbReference type="Proteomes" id="UP001431902"/>
    </source>
</evidence>
<keyword evidence="1" id="KW-0812">Transmembrane</keyword>
<comment type="caution">
    <text evidence="2">The sequence shown here is derived from an EMBL/GenBank/DDBJ whole genome shotgun (WGS) entry which is preliminary data.</text>
</comment>
<proteinExistence type="predicted"/>
<evidence type="ECO:0000256" key="1">
    <source>
        <dbReference type="SAM" id="Phobius"/>
    </source>
</evidence>
<evidence type="ECO:0008006" key="4">
    <source>
        <dbReference type="Google" id="ProtNLM"/>
    </source>
</evidence>
<feature type="transmembrane region" description="Helical" evidence="1">
    <location>
        <begin position="135"/>
        <end position="162"/>
    </location>
</feature>
<feature type="transmembrane region" description="Helical" evidence="1">
    <location>
        <begin position="248"/>
        <end position="279"/>
    </location>
</feature>
<feature type="transmembrane region" description="Helical" evidence="1">
    <location>
        <begin position="6"/>
        <end position="24"/>
    </location>
</feature>
<feature type="transmembrane region" description="Helical" evidence="1">
    <location>
        <begin position="68"/>
        <end position="86"/>
    </location>
</feature>
<feature type="transmembrane region" description="Helical" evidence="1">
    <location>
        <begin position="98"/>
        <end position="123"/>
    </location>
</feature>
<keyword evidence="1" id="KW-0472">Membrane</keyword>
<keyword evidence="3" id="KW-1185">Reference proteome</keyword>
<name>A0ABT6X3Q4_9BURK</name>
<feature type="transmembrane region" description="Helical" evidence="1">
    <location>
        <begin position="177"/>
        <end position="199"/>
    </location>
</feature>
<sequence length="319" mass="36422">MLHRTLIVYVVIIILYYAFGGASFPDYENYITISQKGGYLFSPDEYFAEWGSRWWLKNVGEIIGNHKISIDILVLFIQIYYLAWLLRGDDEKLDVAKLWITIFLGPLLLTTTIRATPVYLLVYTLAATRVSAIKLMIIFMFGLFFHDTALLVFLVYFIAYFIEINFKKSINFLVPGAWLISILMILLGNLMAENIMLILKNLNIGVRDVYLKSIDSPSFLKIAYALFIAVLCVPSIKRKEKTLEDLFLVGLLLLGALTFAVSSTAAIRIFIFAFGVSLIQLIKNSTESRMFVAASSFSYALFFPLITSLMFWDLFRNTN</sequence>
<gene>
    <name evidence="2" type="ORF">QLQ16_02670</name>
</gene>
<dbReference type="EMBL" id="JASGBH010000002">
    <property type="protein sequence ID" value="MDI9232734.1"/>
    <property type="molecule type" value="Genomic_DNA"/>
</dbReference>
<evidence type="ECO:0000313" key="2">
    <source>
        <dbReference type="EMBL" id="MDI9232734.1"/>
    </source>
</evidence>
<feature type="transmembrane region" description="Helical" evidence="1">
    <location>
        <begin position="219"/>
        <end position="236"/>
    </location>
</feature>